<comment type="caution">
    <text evidence="4">The sequence shown here is derived from an EMBL/GenBank/DDBJ whole genome shotgun (WGS) entry which is preliminary data.</text>
</comment>
<feature type="region of interest" description="Disordered" evidence="2">
    <location>
        <begin position="739"/>
        <end position="764"/>
    </location>
</feature>
<feature type="coiled-coil region" evidence="1">
    <location>
        <begin position="1224"/>
        <end position="1272"/>
    </location>
</feature>
<keyword evidence="5" id="KW-1185">Reference proteome</keyword>
<feature type="compositionally biased region" description="Low complexity" evidence="2">
    <location>
        <begin position="352"/>
        <end position="364"/>
    </location>
</feature>
<dbReference type="EMBL" id="CM029054">
    <property type="protein sequence ID" value="KAG2544200.1"/>
    <property type="molecule type" value="Genomic_DNA"/>
</dbReference>
<gene>
    <name evidence="4" type="ORF">PVAP13_9NG187300</name>
</gene>
<evidence type="ECO:0000313" key="4">
    <source>
        <dbReference type="EMBL" id="KAG2544200.1"/>
    </source>
</evidence>
<feature type="region of interest" description="Disordered" evidence="2">
    <location>
        <begin position="927"/>
        <end position="950"/>
    </location>
</feature>
<feature type="coiled-coil region" evidence="1">
    <location>
        <begin position="1059"/>
        <end position="1132"/>
    </location>
</feature>
<feature type="compositionally biased region" description="Polar residues" evidence="2">
    <location>
        <begin position="313"/>
        <end position="325"/>
    </location>
</feature>
<dbReference type="PROSITE" id="PS51840">
    <property type="entry name" value="C2_NT"/>
    <property type="match status" value="1"/>
</dbReference>
<dbReference type="InterPro" id="IPR019448">
    <property type="entry name" value="NT-C2"/>
</dbReference>
<protein>
    <recommendedName>
        <fullName evidence="3">C2 NT-type domain-containing protein</fullName>
    </recommendedName>
</protein>
<dbReference type="PANTHER" id="PTHR47270">
    <property type="entry name" value="PROTEIN MLP1-LIKE"/>
    <property type="match status" value="1"/>
</dbReference>
<dbReference type="OrthoDB" id="658575at2759"/>
<dbReference type="Pfam" id="PF10358">
    <property type="entry name" value="NT-C2"/>
    <property type="match status" value="1"/>
</dbReference>
<keyword evidence="1" id="KW-0175">Coiled coil</keyword>
<feature type="coiled-coil region" evidence="1">
    <location>
        <begin position="788"/>
        <end position="815"/>
    </location>
</feature>
<dbReference type="PANTHER" id="PTHR47270:SF3">
    <property type="entry name" value="HYPOTETICAL PROTEIN"/>
    <property type="match status" value="1"/>
</dbReference>
<proteinExistence type="predicted"/>
<feature type="coiled-coil region" evidence="1">
    <location>
        <begin position="388"/>
        <end position="705"/>
    </location>
</feature>
<feature type="compositionally biased region" description="Polar residues" evidence="2">
    <location>
        <begin position="265"/>
        <end position="279"/>
    </location>
</feature>
<feature type="coiled-coil region" evidence="1">
    <location>
        <begin position="1300"/>
        <end position="1440"/>
    </location>
</feature>
<organism evidence="4 5">
    <name type="scientific">Panicum virgatum</name>
    <name type="common">Blackwell switchgrass</name>
    <dbReference type="NCBI Taxonomy" id="38727"/>
    <lineage>
        <taxon>Eukaryota</taxon>
        <taxon>Viridiplantae</taxon>
        <taxon>Streptophyta</taxon>
        <taxon>Embryophyta</taxon>
        <taxon>Tracheophyta</taxon>
        <taxon>Spermatophyta</taxon>
        <taxon>Magnoliopsida</taxon>
        <taxon>Liliopsida</taxon>
        <taxon>Poales</taxon>
        <taxon>Poaceae</taxon>
        <taxon>PACMAD clade</taxon>
        <taxon>Panicoideae</taxon>
        <taxon>Panicodae</taxon>
        <taxon>Paniceae</taxon>
        <taxon>Panicinae</taxon>
        <taxon>Panicum</taxon>
        <taxon>Panicum sect. Hiantes</taxon>
    </lineage>
</organism>
<dbReference type="Proteomes" id="UP000823388">
    <property type="component" value="Chromosome 9N"/>
</dbReference>
<evidence type="ECO:0000259" key="3">
    <source>
        <dbReference type="PROSITE" id="PS51840"/>
    </source>
</evidence>
<reference evidence="4" key="1">
    <citation type="submission" date="2020-05" db="EMBL/GenBank/DDBJ databases">
        <title>WGS assembly of Panicum virgatum.</title>
        <authorList>
            <person name="Lovell J.T."/>
            <person name="Jenkins J."/>
            <person name="Shu S."/>
            <person name="Juenger T.E."/>
            <person name="Schmutz J."/>
        </authorList>
    </citation>
    <scope>NUCLEOTIDE SEQUENCE</scope>
    <source>
        <strain evidence="4">AP13</strain>
    </source>
</reference>
<feature type="region of interest" description="Disordered" evidence="2">
    <location>
        <begin position="238"/>
        <end position="372"/>
    </location>
</feature>
<evidence type="ECO:0000256" key="1">
    <source>
        <dbReference type="SAM" id="Coils"/>
    </source>
</evidence>
<feature type="domain" description="C2 NT-type" evidence="3">
    <location>
        <begin position="93"/>
        <end position="228"/>
    </location>
</feature>
<sequence length="1457" mass="165776">MALCCASGQAESQSTRPASCPACLLAHRQLHFGPRWCWDPCFLSPLPALRRNDLRRRRDHPISALRLELPEDDCGGATGYLQGRETMFKLHRHRSSDRAGERYDFRFSNFRAVQVPAVSDRLFLSILSVDSGKTIAKSSKAASRSGICQWPDTILEPIWFSKDEVSREYEECQYKIIVSVGSTKSGILGEIFLNLSNFLNLVDPTAISLPLKRCNSGTVLQLKVQCLGTKSKLSGVRSLRDMSSRLEDRSPTPSNDDMDNRSDCSDSMFNRGVRSSSENHLGATYQDETGNRETSFSASGSHRSSNSGDSTADRTNFSPRDNSNGGLYVGRQDSASSHASYVSAGRGDDGFRSNNSSFSSRASGPTVLQGSTPKTFANGLSQLSMGASDSSKDVLDAAEETIEELRDEAKMWERHSRKLKADLELLKKECSEKSKQQAELAVELCAAQAERDSYRHEIEELKSSLQDVNTRQTNTGIPKRTDWMDLQKELEEEVKYLKESNADLTIQVNKTQEANIELLSILQELEETIEEQRVEISKISKVKQTADPQNGLLVKGDTEWARKLSMKEDEIKMLREKLDRALNVGNAGGAGSNTIYLELEKENEILRAKIQELEKDCSELTDENLELIYKLKDNGVTKGQVPHISNSNELQFEKLTSRIHQLEEELRNKEILRDGSFSEASMSNVDELQRKCADLELKLLKFRSQTCELEEKFQKSQDDLEQRNIELSELRMKMNGFHSTEPEVSESGGTGKYQSRTADLEDTESETDMLKVRFELQLQENDNLRRSKVEMENFISEIQAEKSQLEQRLSASLKESSITSKCLDEVRQDIIVLSRSIDSHVSANKVLERKIIELESCKAELELHISELEQENIELSERISGLEAQLTYLTNEKESSELQMHDSRSLIANLKDKVERQQSEMENQRLEFKQKQQESQTRLSEAQDDSEVLRRSNSKLQSTVESLIEECSSLQNLIADLKKQKLELHGHLTQKEQELDESKKRNFDFSKTVEFLEAKLSSLQKDISSKEQSLLSELESIFQEHMEQEERINRAHFMLNKIENEKTLEVENLEREVISLTAQVSSTHEERENATLDAIREVSVLRADKAKLEASLQDVSAQLRHYESQLEDLRKESKNKIKGLVDSLNASKQSEEMLTADAEHMKKLMEAAKSNEDMLRKASNELELKLKSSDYEKQQMLEEISGLNLQVQKIMNLQDEVLKLHSSLDEAKFQKGKLEELLRSVTEECEELKAQKAMLTDKISNMQETLKNGEEERRSRIAMQAKLVRLESDLSASEASHVHEAELKNELSRIKRSNSEYQRKLQSLEQENEDLTRRVQVMEKGFEQMPHIKEENLGNQETGGDDQTAIQSKIQVLETKLAEALEENKLYRAQQKSLMPEGQSAGGDGKEGNTDRVLQLEGELRDMKERLLNMSLQYAEVEAQRERLVMELKAVKKGRWF</sequence>
<name>A0A8T0N3Z8_PANVG</name>
<feature type="compositionally biased region" description="Basic and acidic residues" evidence="2">
    <location>
        <begin position="238"/>
        <end position="250"/>
    </location>
</feature>
<evidence type="ECO:0000313" key="5">
    <source>
        <dbReference type="Proteomes" id="UP000823388"/>
    </source>
</evidence>
<feature type="compositionally biased region" description="Low complexity" evidence="2">
    <location>
        <begin position="295"/>
        <end position="310"/>
    </location>
</feature>
<accession>A0A8T0N3Z8</accession>
<evidence type="ECO:0000256" key="2">
    <source>
        <dbReference type="SAM" id="MobiDB-lite"/>
    </source>
</evidence>